<dbReference type="Gene3D" id="1.20.120.1760">
    <property type="match status" value="1"/>
</dbReference>
<keyword evidence="9 17" id="KW-0812">Transmembrane</keyword>
<evidence type="ECO:0000256" key="7">
    <source>
        <dbReference type="ARBA" id="ARBA00022516"/>
    </source>
</evidence>
<feature type="transmembrane region" description="Helical" evidence="17">
    <location>
        <begin position="213"/>
        <end position="232"/>
    </location>
</feature>
<keyword evidence="12 17" id="KW-0472">Membrane</keyword>
<dbReference type="InterPro" id="IPR048254">
    <property type="entry name" value="CDP_ALCOHOL_P_TRANSF_CS"/>
</dbReference>
<feature type="transmembrane region" description="Helical" evidence="17">
    <location>
        <begin position="149"/>
        <end position="168"/>
    </location>
</feature>
<dbReference type="InterPro" id="IPR000462">
    <property type="entry name" value="CDP-OH_P_trans"/>
</dbReference>
<keyword evidence="10 17" id="KW-1133">Transmembrane helix</keyword>
<reference evidence="18 19" key="1">
    <citation type="submission" date="2020-07" db="EMBL/GenBank/DDBJ databases">
        <title>Complete genome and description of Selenomonas timonensis sp. nov., a new bacterium isolated from a gingivitis subject.</title>
        <authorList>
            <person name="Antezack A."/>
        </authorList>
    </citation>
    <scope>NUCLEOTIDE SEQUENCE [LARGE SCALE GENOMIC DNA]</scope>
    <source>
        <strain evidence="18 19">Marseille-Q3039</strain>
    </source>
</reference>
<proteinExistence type="inferred from homology"/>
<feature type="transmembrane region" description="Helical" evidence="17">
    <location>
        <begin position="122"/>
        <end position="143"/>
    </location>
</feature>
<protein>
    <recommendedName>
        <fullName evidence="6">CDP-diacylglycerol--serine O-phosphatidyltransferase</fullName>
        <ecNumber evidence="5">2.7.8.8</ecNumber>
    </recommendedName>
    <alternativeName>
        <fullName evidence="15">Phosphatidylserine synthase</fullName>
    </alternativeName>
</protein>
<keyword evidence="11" id="KW-0443">Lipid metabolism</keyword>
<keyword evidence="19" id="KW-1185">Reference proteome</keyword>
<dbReference type="NCBIfam" id="TIGR00473">
    <property type="entry name" value="pssA"/>
    <property type="match status" value="1"/>
</dbReference>
<evidence type="ECO:0000313" key="19">
    <source>
        <dbReference type="Proteomes" id="UP000515480"/>
    </source>
</evidence>
<name>A0A7G7VJG4_9FIRM</name>
<dbReference type="EC" id="2.7.8.8" evidence="5"/>
<evidence type="ECO:0000256" key="6">
    <source>
        <dbReference type="ARBA" id="ARBA00017171"/>
    </source>
</evidence>
<dbReference type="Proteomes" id="UP000515480">
    <property type="component" value="Chromosome"/>
</dbReference>
<keyword evidence="14" id="KW-1208">Phospholipid metabolism</keyword>
<dbReference type="GO" id="GO:0012505">
    <property type="term" value="C:endomembrane system"/>
    <property type="evidence" value="ECO:0007669"/>
    <property type="project" value="UniProtKB-SubCell"/>
</dbReference>
<evidence type="ECO:0000256" key="16">
    <source>
        <dbReference type="RuleBase" id="RU003750"/>
    </source>
</evidence>
<comment type="similarity">
    <text evidence="4 16">Belongs to the CDP-alcohol phosphatidyltransferase class-I family.</text>
</comment>
<accession>A0A7G7VJG4</accession>
<comment type="subcellular location">
    <subcellularLocation>
        <location evidence="3">Endomembrane system</location>
    </subcellularLocation>
    <subcellularLocation>
        <location evidence="2">Membrane</location>
        <topology evidence="2">Multi-pass membrane protein</topology>
    </subcellularLocation>
</comment>
<evidence type="ECO:0000256" key="3">
    <source>
        <dbReference type="ARBA" id="ARBA00004308"/>
    </source>
</evidence>
<comment type="catalytic activity">
    <reaction evidence="1">
        <text>a CDP-1,2-diacyl-sn-glycerol + L-serine = a 1,2-diacyl-sn-glycero-3-phospho-L-serine + CMP + H(+)</text>
        <dbReference type="Rhea" id="RHEA:16913"/>
        <dbReference type="ChEBI" id="CHEBI:15378"/>
        <dbReference type="ChEBI" id="CHEBI:33384"/>
        <dbReference type="ChEBI" id="CHEBI:57262"/>
        <dbReference type="ChEBI" id="CHEBI:58332"/>
        <dbReference type="ChEBI" id="CHEBI:60377"/>
        <dbReference type="EC" id="2.7.8.8"/>
    </reaction>
</comment>
<dbReference type="PROSITE" id="PS00379">
    <property type="entry name" value="CDP_ALCOHOL_P_TRANSF"/>
    <property type="match status" value="1"/>
</dbReference>
<feature type="transmembrane region" description="Helical" evidence="17">
    <location>
        <begin position="189"/>
        <end position="207"/>
    </location>
</feature>
<evidence type="ECO:0000256" key="14">
    <source>
        <dbReference type="ARBA" id="ARBA00023264"/>
    </source>
</evidence>
<evidence type="ECO:0000256" key="1">
    <source>
        <dbReference type="ARBA" id="ARBA00000287"/>
    </source>
</evidence>
<feature type="transmembrane region" description="Helical" evidence="17">
    <location>
        <begin position="7"/>
        <end position="27"/>
    </location>
</feature>
<keyword evidence="13" id="KW-0594">Phospholipid biosynthesis</keyword>
<evidence type="ECO:0000256" key="5">
    <source>
        <dbReference type="ARBA" id="ARBA00013174"/>
    </source>
</evidence>
<evidence type="ECO:0000256" key="17">
    <source>
        <dbReference type="SAM" id="Phobius"/>
    </source>
</evidence>
<evidence type="ECO:0000256" key="15">
    <source>
        <dbReference type="ARBA" id="ARBA00032361"/>
    </source>
</evidence>
<evidence type="ECO:0000256" key="9">
    <source>
        <dbReference type="ARBA" id="ARBA00022692"/>
    </source>
</evidence>
<keyword evidence="8 16" id="KW-0808">Transferase</keyword>
<feature type="transmembrane region" description="Helical" evidence="17">
    <location>
        <begin position="92"/>
        <end position="110"/>
    </location>
</feature>
<evidence type="ECO:0000256" key="12">
    <source>
        <dbReference type="ARBA" id="ARBA00023136"/>
    </source>
</evidence>
<evidence type="ECO:0000256" key="4">
    <source>
        <dbReference type="ARBA" id="ARBA00010441"/>
    </source>
</evidence>
<dbReference type="KEGG" id="stim:H1B31_10500"/>
<evidence type="ECO:0000313" key="18">
    <source>
        <dbReference type="EMBL" id="QNH54257.1"/>
    </source>
</evidence>
<dbReference type="GO" id="GO:0003882">
    <property type="term" value="F:CDP-diacylglycerol-serine O-phosphatidyltransferase activity"/>
    <property type="evidence" value="ECO:0007669"/>
    <property type="project" value="UniProtKB-EC"/>
</dbReference>
<evidence type="ECO:0000256" key="13">
    <source>
        <dbReference type="ARBA" id="ARBA00023209"/>
    </source>
</evidence>
<dbReference type="AlphaFoldDB" id="A0A7G7VJG4"/>
<dbReference type="RefSeq" id="WP_185980278.1">
    <property type="nucleotide sequence ID" value="NZ_CP060204.1"/>
</dbReference>
<keyword evidence="7" id="KW-0444">Lipid biosynthesis</keyword>
<dbReference type="Pfam" id="PF01066">
    <property type="entry name" value="CDP-OH_P_transf"/>
    <property type="match status" value="1"/>
</dbReference>
<dbReference type="EMBL" id="CP060204">
    <property type="protein sequence ID" value="QNH54257.1"/>
    <property type="molecule type" value="Genomic_DNA"/>
</dbReference>
<dbReference type="GO" id="GO:0016020">
    <property type="term" value="C:membrane"/>
    <property type="evidence" value="ECO:0007669"/>
    <property type="project" value="UniProtKB-SubCell"/>
</dbReference>
<gene>
    <name evidence="18" type="primary">pssA</name>
    <name evidence="18" type="ORF">H1B31_10500</name>
</gene>
<dbReference type="InterPro" id="IPR004533">
    <property type="entry name" value="CDP-diaglyc--ser_O-PTrfase"/>
</dbReference>
<organism evidence="18 19">
    <name type="scientific">Selenomonas timonae</name>
    <dbReference type="NCBI Taxonomy" id="2754044"/>
    <lineage>
        <taxon>Bacteria</taxon>
        <taxon>Bacillati</taxon>
        <taxon>Bacillota</taxon>
        <taxon>Negativicutes</taxon>
        <taxon>Selenomonadales</taxon>
        <taxon>Selenomonadaceae</taxon>
        <taxon>Selenomonas</taxon>
    </lineage>
</organism>
<sequence length="237" mass="25423">MNYRRFLPNLCTAMNLVFGMCSILSTIEGHLDWGALFIFCALIADGLDGRIARAFGVSSEFGKEMDSLCDLGSFGVAPAVLAWTLALHNYGFVGIAVTIFFAVCGMWRLTRFNVNASVVHGYFMGLAIPAGGNLVAMSTWLFLELGGDPTSFGLVYPAAVAVTAYLMVSHVHYPDFKGGGEKIYMVSKLFALVVFVGILYVGSAAILPAVFTGIFATYALFGIVNYTIAVMARAKEG</sequence>
<evidence type="ECO:0000256" key="11">
    <source>
        <dbReference type="ARBA" id="ARBA00023098"/>
    </source>
</evidence>
<evidence type="ECO:0000256" key="10">
    <source>
        <dbReference type="ARBA" id="ARBA00022989"/>
    </source>
</evidence>
<dbReference type="InterPro" id="IPR043130">
    <property type="entry name" value="CDP-OH_PTrfase_TM_dom"/>
</dbReference>
<dbReference type="GO" id="GO:0008654">
    <property type="term" value="P:phospholipid biosynthetic process"/>
    <property type="evidence" value="ECO:0007669"/>
    <property type="project" value="UniProtKB-KW"/>
</dbReference>
<evidence type="ECO:0000256" key="2">
    <source>
        <dbReference type="ARBA" id="ARBA00004141"/>
    </source>
</evidence>
<evidence type="ECO:0000256" key="8">
    <source>
        <dbReference type="ARBA" id="ARBA00022679"/>
    </source>
</evidence>